<dbReference type="Gene3D" id="3.40.50.10310">
    <property type="entry name" value="Creatininase"/>
    <property type="match status" value="1"/>
</dbReference>
<dbReference type="Pfam" id="PF02633">
    <property type="entry name" value="Creatininase"/>
    <property type="match status" value="1"/>
</dbReference>
<evidence type="ECO:0000256" key="3">
    <source>
        <dbReference type="ARBA" id="ARBA00022801"/>
    </source>
</evidence>
<keyword evidence="3 7" id="KW-0378">Hydrolase</keyword>
<dbReference type="GO" id="GO:0016811">
    <property type="term" value="F:hydrolase activity, acting on carbon-nitrogen (but not peptide) bonds, in linear amides"/>
    <property type="evidence" value="ECO:0007669"/>
    <property type="project" value="TreeGrafter"/>
</dbReference>
<protein>
    <submittedName>
        <fullName evidence="7">Creatinine amidohydrolase/Fe(II)-dependent formamide hydrolase-like protein</fullName>
    </submittedName>
</protein>
<reference evidence="7 8" key="1">
    <citation type="journal article" date="2013" name="Stand. Genomic Sci.">
        <title>Genomic Encyclopedia of Type Strains, Phase I: The one thousand microbial genomes (KMG-I) project.</title>
        <authorList>
            <person name="Kyrpides N.C."/>
            <person name="Woyke T."/>
            <person name="Eisen J.A."/>
            <person name="Garrity G."/>
            <person name="Lilburn T.G."/>
            <person name="Beck B.J."/>
            <person name="Whitman W.B."/>
            <person name="Hugenholtz P."/>
            <person name="Klenk H.P."/>
        </authorList>
    </citation>
    <scope>NUCLEOTIDE SEQUENCE [LARGE SCALE GENOMIC DNA]</scope>
    <source>
        <strain evidence="7 8">DSM 13484</strain>
    </source>
</reference>
<keyword evidence="4" id="KW-0862">Zinc</keyword>
<evidence type="ECO:0000313" key="7">
    <source>
        <dbReference type="EMBL" id="TWI86733.1"/>
    </source>
</evidence>
<evidence type="ECO:0000256" key="4">
    <source>
        <dbReference type="ARBA" id="ARBA00022833"/>
    </source>
</evidence>
<dbReference type="RefSeq" id="WP_145716765.1">
    <property type="nucleotide sequence ID" value="NZ_BAAAFY010000004.1"/>
</dbReference>
<proteinExistence type="inferred from homology"/>
<dbReference type="InterPro" id="IPR024087">
    <property type="entry name" value="Creatininase-like_sf"/>
</dbReference>
<comment type="caution">
    <text evidence="7">The sequence shown here is derived from an EMBL/GenBank/DDBJ whole genome shotgun (WGS) entry which is preliminary data.</text>
</comment>
<dbReference type="OrthoDB" id="9801445at2"/>
<dbReference type="AlphaFoldDB" id="A0A562T050"/>
<keyword evidence="8" id="KW-1185">Reference proteome</keyword>
<organism evidence="7 8">
    <name type="scientific">Chitinophaga japonensis</name>
    <name type="common">Flexibacter japonensis</name>
    <dbReference type="NCBI Taxonomy" id="104662"/>
    <lineage>
        <taxon>Bacteria</taxon>
        <taxon>Pseudomonadati</taxon>
        <taxon>Bacteroidota</taxon>
        <taxon>Chitinophagia</taxon>
        <taxon>Chitinophagales</taxon>
        <taxon>Chitinophagaceae</taxon>
        <taxon>Chitinophaga</taxon>
    </lineage>
</organism>
<evidence type="ECO:0000256" key="1">
    <source>
        <dbReference type="ARBA" id="ARBA00001947"/>
    </source>
</evidence>
<evidence type="ECO:0000256" key="6">
    <source>
        <dbReference type="SAM" id="SignalP"/>
    </source>
</evidence>
<gene>
    <name evidence="7" type="ORF">LX66_3996</name>
</gene>
<dbReference type="InterPro" id="IPR003785">
    <property type="entry name" value="Creatininase/forma_Hydrolase"/>
</dbReference>
<keyword evidence="2" id="KW-0479">Metal-binding</keyword>
<dbReference type="SUPFAM" id="SSF102215">
    <property type="entry name" value="Creatininase"/>
    <property type="match status" value="1"/>
</dbReference>
<name>A0A562T050_CHIJA</name>
<comment type="similarity">
    <text evidence="5">Belongs to the creatininase superfamily.</text>
</comment>
<dbReference type="GO" id="GO:0009231">
    <property type="term" value="P:riboflavin biosynthetic process"/>
    <property type="evidence" value="ECO:0007669"/>
    <property type="project" value="TreeGrafter"/>
</dbReference>
<feature type="chain" id="PRO_5022143251" evidence="6">
    <location>
        <begin position="22"/>
        <end position="275"/>
    </location>
</feature>
<comment type="cofactor">
    <cofactor evidence="1">
        <name>Zn(2+)</name>
        <dbReference type="ChEBI" id="CHEBI:29105"/>
    </cofactor>
</comment>
<dbReference type="GO" id="GO:0046872">
    <property type="term" value="F:metal ion binding"/>
    <property type="evidence" value="ECO:0007669"/>
    <property type="project" value="UniProtKB-KW"/>
</dbReference>
<dbReference type="PANTHER" id="PTHR35005:SF1">
    <property type="entry name" value="2-AMINO-5-FORMYLAMINO-6-RIBOSYLAMINOPYRIMIDIN-4(3H)-ONE 5'-MONOPHOSPHATE DEFORMYLASE"/>
    <property type="match status" value="1"/>
</dbReference>
<feature type="signal peptide" evidence="6">
    <location>
        <begin position="1"/>
        <end position="21"/>
    </location>
</feature>
<accession>A0A562T050</accession>
<dbReference type="EMBL" id="VLLG01000004">
    <property type="protein sequence ID" value="TWI86733.1"/>
    <property type="molecule type" value="Genomic_DNA"/>
</dbReference>
<keyword evidence="6" id="KW-0732">Signal</keyword>
<sequence length="275" mass="29217">MSRYLFIITFLCCGLRGLAQQAPPTVFLEEMTSQELQARIRAGAETVLVFSGGTEASGPHLALGKHNYRVRQYAAQLADSLGALVAPVLPFAPNSPVLQRFPGTITLSDETFYAVNEEVARSLAAAGFRHIVLLSDHYNSQQPLQRLAARLDSALQGSGVRVLFCSDGYARARKQIESRLAAEKQVPGGHGGLWDTAETMAAAPDAVRPALFAAGDTTHGGNGPLNAAGVSGDPRAATAALGREFGALRVQLALAEIRAWQAQAARQQAFKPGNR</sequence>
<evidence type="ECO:0000256" key="2">
    <source>
        <dbReference type="ARBA" id="ARBA00022723"/>
    </source>
</evidence>
<dbReference type="Proteomes" id="UP000316778">
    <property type="component" value="Unassembled WGS sequence"/>
</dbReference>
<evidence type="ECO:0000313" key="8">
    <source>
        <dbReference type="Proteomes" id="UP000316778"/>
    </source>
</evidence>
<evidence type="ECO:0000256" key="5">
    <source>
        <dbReference type="ARBA" id="ARBA00024029"/>
    </source>
</evidence>
<dbReference type="PANTHER" id="PTHR35005">
    <property type="entry name" value="3-DEHYDRO-SCYLLO-INOSOSE HYDROLASE"/>
    <property type="match status" value="1"/>
</dbReference>